<keyword evidence="1 4" id="KW-0732">Signal</keyword>
<proteinExistence type="predicted"/>
<reference evidence="7" key="1">
    <citation type="submission" date="2025-08" db="UniProtKB">
        <authorList>
            <consortium name="RefSeq"/>
        </authorList>
    </citation>
    <scope>IDENTIFICATION</scope>
    <source>
        <tissue evidence="7">Testes</tissue>
    </source>
</reference>
<comment type="caution">
    <text evidence="3">Lacks conserved residue(s) required for the propagation of feature annotation.</text>
</comment>
<name>A0ABM0LY57_SACKO</name>
<evidence type="ECO:0000256" key="3">
    <source>
        <dbReference type="PROSITE-ProRule" id="PRU00557"/>
    </source>
</evidence>
<dbReference type="InterPro" id="IPR001747">
    <property type="entry name" value="Vitellogenin_N"/>
</dbReference>
<evidence type="ECO:0000259" key="5">
    <source>
        <dbReference type="PROSITE" id="PS51211"/>
    </source>
</evidence>
<dbReference type="PANTHER" id="PTHR23345">
    <property type="entry name" value="VITELLOGENIN-RELATED"/>
    <property type="match status" value="1"/>
</dbReference>
<dbReference type="RefSeq" id="XP_006812698.1">
    <property type="nucleotide sequence ID" value="XM_006812635.1"/>
</dbReference>
<dbReference type="SUPFAM" id="SSF56968">
    <property type="entry name" value="Lipovitellin-phosvitin complex, beta-sheet shell regions"/>
    <property type="match status" value="1"/>
</dbReference>
<dbReference type="Proteomes" id="UP000694865">
    <property type="component" value="Unplaced"/>
</dbReference>
<dbReference type="PANTHER" id="PTHR23345:SF15">
    <property type="entry name" value="VITELLOGENIN 1-RELATED"/>
    <property type="match status" value="1"/>
</dbReference>
<keyword evidence="2" id="KW-0758">Storage protein</keyword>
<keyword evidence="3" id="KW-1015">Disulfide bond</keyword>
<dbReference type="Gene3D" id="2.30.230.10">
    <property type="entry name" value="Lipovitellin, beta-sheet shell regions, chain A"/>
    <property type="match status" value="1"/>
</dbReference>
<dbReference type="InterPro" id="IPR050733">
    <property type="entry name" value="Vitellogenin/Apolipophorin"/>
</dbReference>
<protein>
    <submittedName>
        <fullName evidence="7">Vitellogenin-1-like</fullName>
    </submittedName>
</protein>
<evidence type="ECO:0000256" key="2">
    <source>
        <dbReference type="ARBA" id="ARBA00022761"/>
    </source>
</evidence>
<sequence>MKWLLLFVAIAVTTATITTSKNDANKYKEGKQYTYHYEGLVKNGLPSTGREYTGLKITCNPQLTFLTNEIIILKLRSPRLYEYNTTRHIHYKDSSLTNKFHEELLTPIKFYYIYGKVEKVFAPEHEPEWTLNIKKGILSLLNLEMLDIDEDLSTFTTYETDVVGECETLYDVTEGSTDLGVNFMNVTKVKDMNKCIKNPVSVSSTIKTKPCGSCEDKPEVEL</sequence>
<feature type="chain" id="PRO_5046293472" evidence="4">
    <location>
        <begin position="16"/>
        <end position="222"/>
    </location>
</feature>
<organism evidence="6 7">
    <name type="scientific">Saccoglossus kowalevskii</name>
    <name type="common">Acorn worm</name>
    <dbReference type="NCBI Taxonomy" id="10224"/>
    <lineage>
        <taxon>Eukaryota</taxon>
        <taxon>Metazoa</taxon>
        <taxon>Hemichordata</taxon>
        <taxon>Enteropneusta</taxon>
        <taxon>Harrimaniidae</taxon>
        <taxon>Saccoglossus</taxon>
    </lineage>
</organism>
<feature type="disulfide bond" evidence="3">
    <location>
        <begin position="211"/>
        <end position="214"/>
    </location>
</feature>
<feature type="signal peptide" evidence="4">
    <location>
        <begin position="1"/>
        <end position="15"/>
    </location>
</feature>
<gene>
    <name evidence="7" type="primary">LOC102801847</name>
</gene>
<dbReference type="Pfam" id="PF01347">
    <property type="entry name" value="Vitellogenin_N"/>
    <property type="match status" value="1"/>
</dbReference>
<dbReference type="GeneID" id="102801847"/>
<keyword evidence="6" id="KW-1185">Reference proteome</keyword>
<feature type="domain" description="Vitellogenin" evidence="5">
    <location>
        <begin position="27"/>
        <end position="222"/>
    </location>
</feature>
<evidence type="ECO:0000256" key="1">
    <source>
        <dbReference type="ARBA" id="ARBA00022729"/>
    </source>
</evidence>
<accession>A0ABM0LY57</accession>
<evidence type="ECO:0000313" key="7">
    <source>
        <dbReference type="RefSeq" id="XP_006812698.1"/>
    </source>
</evidence>
<dbReference type="InterPro" id="IPR015819">
    <property type="entry name" value="Lipid_transp_b-sht_shell"/>
</dbReference>
<evidence type="ECO:0000256" key="4">
    <source>
        <dbReference type="SAM" id="SignalP"/>
    </source>
</evidence>
<evidence type="ECO:0000313" key="6">
    <source>
        <dbReference type="Proteomes" id="UP000694865"/>
    </source>
</evidence>
<dbReference type="InterPro" id="IPR015816">
    <property type="entry name" value="Vitellinogen_b-sht_N"/>
</dbReference>
<dbReference type="PROSITE" id="PS51211">
    <property type="entry name" value="VITELLOGENIN"/>
    <property type="match status" value="1"/>
</dbReference>